<proteinExistence type="predicted"/>
<feature type="non-terminal residue" evidence="2">
    <location>
        <position position="106"/>
    </location>
</feature>
<organism evidence="2 3">
    <name type="scientific">Volvox africanus</name>
    <dbReference type="NCBI Taxonomy" id="51714"/>
    <lineage>
        <taxon>Eukaryota</taxon>
        <taxon>Viridiplantae</taxon>
        <taxon>Chlorophyta</taxon>
        <taxon>core chlorophytes</taxon>
        <taxon>Chlorophyceae</taxon>
        <taxon>CS clade</taxon>
        <taxon>Chlamydomonadales</taxon>
        <taxon>Volvocaceae</taxon>
        <taxon>Volvox</taxon>
    </lineage>
</organism>
<feature type="non-terminal residue" evidence="2">
    <location>
        <position position="1"/>
    </location>
</feature>
<dbReference type="EMBL" id="BNCO01000086">
    <property type="protein sequence ID" value="GIL66541.1"/>
    <property type="molecule type" value="Genomic_DNA"/>
</dbReference>
<protein>
    <submittedName>
        <fullName evidence="2">Uncharacterized protein</fullName>
    </submittedName>
</protein>
<dbReference type="AlphaFoldDB" id="A0A8J4FDJ1"/>
<accession>A0A8J4FDJ1</accession>
<reference evidence="2" key="1">
    <citation type="journal article" date="2021" name="Proc. Natl. Acad. Sci. U.S.A.">
        <title>Three genomes in the algal genus Volvox reveal the fate of a haploid sex-determining region after a transition to homothallism.</title>
        <authorList>
            <person name="Yamamoto K."/>
            <person name="Hamaji T."/>
            <person name="Kawai-Toyooka H."/>
            <person name="Matsuzaki R."/>
            <person name="Takahashi F."/>
            <person name="Nishimura Y."/>
            <person name="Kawachi M."/>
            <person name="Noguchi H."/>
            <person name="Minakuchi Y."/>
            <person name="Umen J.G."/>
            <person name="Toyoda A."/>
            <person name="Nozaki H."/>
        </authorList>
    </citation>
    <scope>NUCLEOTIDE SEQUENCE</scope>
    <source>
        <strain evidence="2">NIES-3780</strain>
    </source>
</reference>
<feature type="region of interest" description="Disordered" evidence="1">
    <location>
        <begin position="85"/>
        <end position="106"/>
    </location>
</feature>
<gene>
    <name evidence="2" type="ORF">Vafri_20036</name>
</gene>
<comment type="caution">
    <text evidence="2">The sequence shown here is derived from an EMBL/GenBank/DDBJ whole genome shotgun (WGS) entry which is preliminary data.</text>
</comment>
<sequence>ATHYDSRQRPHDPGPSCPAAAAIRPLSLLSALDPKAGQVQHPAQSAASHIHVGTISSGEVPNLHRLSAAQRLSVGQDPAEALHERLGEESQFKRYQAGERQHCSEE</sequence>
<name>A0A8J4FDJ1_9CHLO</name>
<feature type="region of interest" description="Disordered" evidence="1">
    <location>
        <begin position="1"/>
        <end position="20"/>
    </location>
</feature>
<feature type="compositionally biased region" description="Basic and acidic residues" evidence="1">
    <location>
        <begin position="1"/>
        <end position="12"/>
    </location>
</feature>
<evidence type="ECO:0000313" key="3">
    <source>
        <dbReference type="Proteomes" id="UP000747399"/>
    </source>
</evidence>
<evidence type="ECO:0000313" key="2">
    <source>
        <dbReference type="EMBL" id="GIL66541.1"/>
    </source>
</evidence>
<keyword evidence="3" id="KW-1185">Reference proteome</keyword>
<dbReference type="Proteomes" id="UP000747399">
    <property type="component" value="Unassembled WGS sequence"/>
</dbReference>
<evidence type="ECO:0000256" key="1">
    <source>
        <dbReference type="SAM" id="MobiDB-lite"/>
    </source>
</evidence>